<dbReference type="AlphaFoldDB" id="A0A066YJ30"/>
<sequence>MIPTKPVRLPEYEYQSLRLPRGTSRNAARQLLTDHAEYGHWELDRLRLYPDGSRTVRLKRRIIRQVRSTW</sequence>
<gene>
    <name evidence="1" type="ORF">KCH_67410</name>
</gene>
<dbReference type="PATRIC" id="fig|1348663.4.peg.6522"/>
<dbReference type="HOGENOM" id="CLU_178406_2_1_11"/>
<comment type="caution">
    <text evidence="1">The sequence shown here is derived from an EMBL/GenBank/DDBJ whole genome shotgun (WGS) entry which is preliminary data.</text>
</comment>
<keyword evidence="2" id="KW-1185">Reference proteome</keyword>
<dbReference type="Pfam" id="PF18963">
    <property type="entry name" value="DUF5703"/>
    <property type="match status" value="1"/>
</dbReference>
<dbReference type="InterPro" id="IPR043758">
    <property type="entry name" value="DUF5703"/>
</dbReference>
<protein>
    <recommendedName>
        <fullName evidence="3">Dihydroorotate dehydrogenase</fullName>
    </recommendedName>
</protein>
<dbReference type="Proteomes" id="UP000027178">
    <property type="component" value="Unassembled WGS sequence"/>
</dbReference>
<organism evidence="1 2">
    <name type="scientific">Kitasatospora cheerisanensis KCTC 2395</name>
    <dbReference type="NCBI Taxonomy" id="1348663"/>
    <lineage>
        <taxon>Bacteria</taxon>
        <taxon>Bacillati</taxon>
        <taxon>Actinomycetota</taxon>
        <taxon>Actinomycetes</taxon>
        <taxon>Kitasatosporales</taxon>
        <taxon>Streptomycetaceae</taxon>
        <taxon>Kitasatospora</taxon>
    </lineage>
</organism>
<evidence type="ECO:0008006" key="3">
    <source>
        <dbReference type="Google" id="ProtNLM"/>
    </source>
</evidence>
<evidence type="ECO:0000313" key="1">
    <source>
        <dbReference type="EMBL" id="KDN81503.1"/>
    </source>
</evidence>
<dbReference type="eggNOG" id="ENOG5033AMN">
    <property type="taxonomic scope" value="Bacteria"/>
</dbReference>
<reference evidence="1 2" key="1">
    <citation type="submission" date="2014-05" db="EMBL/GenBank/DDBJ databases">
        <title>Draft Genome Sequence of Kitasatospora cheerisanensis KCTC 2395.</title>
        <authorList>
            <person name="Nam D.H."/>
        </authorList>
    </citation>
    <scope>NUCLEOTIDE SEQUENCE [LARGE SCALE GENOMIC DNA]</scope>
    <source>
        <strain evidence="1 2">KCTC 2395</strain>
    </source>
</reference>
<evidence type="ECO:0000313" key="2">
    <source>
        <dbReference type="Proteomes" id="UP000027178"/>
    </source>
</evidence>
<name>A0A066YJ30_9ACTN</name>
<accession>A0A066YJ30</accession>
<dbReference type="EMBL" id="JNBY01000141">
    <property type="protein sequence ID" value="KDN81503.1"/>
    <property type="molecule type" value="Genomic_DNA"/>
</dbReference>
<proteinExistence type="predicted"/>